<dbReference type="InterPro" id="IPR016166">
    <property type="entry name" value="FAD-bd_PCMH"/>
</dbReference>
<proteinExistence type="inferred from homology"/>
<feature type="signal peptide" evidence="3">
    <location>
        <begin position="1"/>
        <end position="16"/>
    </location>
</feature>
<dbReference type="Pfam" id="PF08031">
    <property type="entry name" value="BBE"/>
    <property type="match status" value="1"/>
</dbReference>
<dbReference type="Proteomes" id="UP001295740">
    <property type="component" value="Unassembled WGS sequence"/>
</dbReference>
<dbReference type="AlphaFoldDB" id="A0AAI8VTW5"/>
<comment type="caution">
    <text evidence="5">The sequence shown here is derived from an EMBL/GenBank/DDBJ whole genome shotgun (WGS) entry which is preliminary data.</text>
</comment>
<accession>A0AAI8VTW5</accession>
<keyword evidence="6" id="KW-1185">Reference proteome</keyword>
<evidence type="ECO:0000256" key="1">
    <source>
        <dbReference type="ARBA" id="ARBA00005466"/>
    </source>
</evidence>
<evidence type="ECO:0000313" key="6">
    <source>
        <dbReference type="Proteomes" id="UP001295740"/>
    </source>
</evidence>
<evidence type="ECO:0000256" key="2">
    <source>
        <dbReference type="ARBA" id="ARBA00023002"/>
    </source>
</evidence>
<evidence type="ECO:0000256" key="3">
    <source>
        <dbReference type="SAM" id="SignalP"/>
    </source>
</evidence>
<dbReference type="Pfam" id="PF01565">
    <property type="entry name" value="FAD_binding_4"/>
    <property type="match status" value="1"/>
</dbReference>
<dbReference type="EMBL" id="CAUWAG010000018">
    <property type="protein sequence ID" value="CAJ2510988.1"/>
    <property type="molecule type" value="Genomic_DNA"/>
</dbReference>
<evidence type="ECO:0000259" key="4">
    <source>
        <dbReference type="PROSITE" id="PS51387"/>
    </source>
</evidence>
<evidence type="ECO:0000313" key="5">
    <source>
        <dbReference type="EMBL" id="CAJ2510988.1"/>
    </source>
</evidence>
<dbReference type="PROSITE" id="PS51387">
    <property type="entry name" value="FAD_PCMH"/>
    <property type="match status" value="1"/>
</dbReference>
<reference evidence="5" key="1">
    <citation type="submission" date="2023-10" db="EMBL/GenBank/DDBJ databases">
        <authorList>
            <person name="Hackl T."/>
        </authorList>
    </citation>
    <scope>NUCLEOTIDE SEQUENCE</scope>
</reference>
<keyword evidence="2" id="KW-0560">Oxidoreductase</keyword>
<dbReference type="GO" id="GO:0071949">
    <property type="term" value="F:FAD binding"/>
    <property type="evidence" value="ECO:0007669"/>
    <property type="project" value="InterPro"/>
</dbReference>
<feature type="chain" id="PRO_5042617637" evidence="3">
    <location>
        <begin position="17"/>
        <end position="590"/>
    </location>
</feature>
<dbReference type="InterPro" id="IPR012951">
    <property type="entry name" value="BBE"/>
</dbReference>
<dbReference type="GO" id="GO:0016491">
    <property type="term" value="F:oxidoreductase activity"/>
    <property type="evidence" value="ECO:0007669"/>
    <property type="project" value="UniProtKB-KW"/>
</dbReference>
<dbReference type="PANTHER" id="PTHR13878:SF91">
    <property type="entry name" value="FAD BINDING DOMAIN PROTEIN (AFU_ORTHOLOGUE AFUA_6G12070)-RELATED"/>
    <property type="match status" value="1"/>
</dbReference>
<comment type="similarity">
    <text evidence="1">Belongs to the oxygen-dependent FAD-linked oxidoreductase family.</text>
</comment>
<dbReference type="Gene3D" id="3.30.465.10">
    <property type="match status" value="2"/>
</dbReference>
<name>A0AAI8VTW5_9PEZI</name>
<dbReference type="InterPro" id="IPR050432">
    <property type="entry name" value="FAD-linked_Oxidoreductases_BP"/>
</dbReference>
<keyword evidence="3" id="KW-0732">Signal</keyword>
<gene>
    <name evidence="5" type="ORF">KHLLAP_LOCUS11456</name>
</gene>
<feature type="domain" description="FAD-binding PCMH-type" evidence="4">
    <location>
        <begin position="112"/>
        <end position="294"/>
    </location>
</feature>
<organism evidence="5 6">
    <name type="scientific">Anthostomella pinea</name>
    <dbReference type="NCBI Taxonomy" id="933095"/>
    <lineage>
        <taxon>Eukaryota</taxon>
        <taxon>Fungi</taxon>
        <taxon>Dikarya</taxon>
        <taxon>Ascomycota</taxon>
        <taxon>Pezizomycotina</taxon>
        <taxon>Sordariomycetes</taxon>
        <taxon>Xylariomycetidae</taxon>
        <taxon>Xylariales</taxon>
        <taxon>Xylariaceae</taxon>
        <taxon>Anthostomella</taxon>
    </lineage>
</organism>
<dbReference type="PANTHER" id="PTHR13878">
    <property type="entry name" value="GULONOLACTONE OXIDASE"/>
    <property type="match status" value="1"/>
</dbReference>
<sequence>MKPEALLFCILSGAHALPWSTLDTTLGGRLKPATPLALPCFTSYSGKPNAVNETSCTTTRENWKMNDLHVSTAGSYMNLQSEMCLSDPVDQCLIDNTISPAPLPAGNTSCNQGSIPSYYIDVTGAGDVVAAFDFARKHRVRLSIKNSGHDFMMRNTGKGSLSLWTHNLQHIAYHPSFTPKGCNASFGAAMTVAAGVDGNTAHEFADAHNSTIIGPYSPSVTVSAGWLMGGGHGVLAPVYGLGVDRVLEFHIVTPDGIERTVNACQDPDLFFALRGGGGGTFGVVLSATHRVEPRIPIVFADIHLPSNISSETALKWVKMLIDESLDWGSAGWGGHVAGTYVTHFNPLPALTADNGTAARAAFRRLTDFALSLGGTSNVNVYPSWLAIWNKFLLPYDALQAGAAGMASSRLLPADIFATEEGRESIIDYLRAAQDLGFNPVNFYTPVTTPFVYQRGQNTSAGSVDRGTSVTPAWYHSLWHLQTIGSMAWNSSYADRLNYLTHLTNATIQAEALAGPTAGSHFNEANPFASGWQESYWGTENYEKLLQIKKKYDPHRLLKCWKCIGFEEEDISSAQFACQGKLQLDVDRAFS</sequence>
<protein>
    <submittedName>
        <fullName evidence="5">Uu.00g066130.m01.CDS01</fullName>
    </submittedName>
</protein>
<dbReference type="InterPro" id="IPR006094">
    <property type="entry name" value="Oxid_FAD_bind_N"/>
</dbReference>
<dbReference type="SUPFAM" id="SSF56176">
    <property type="entry name" value="FAD-binding/transporter-associated domain-like"/>
    <property type="match status" value="1"/>
</dbReference>
<dbReference type="InterPro" id="IPR036318">
    <property type="entry name" value="FAD-bd_PCMH-like_sf"/>
</dbReference>
<dbReference type="InterPro" id="IPR016169">
    <property type="entry name" value="FAD-bd_PCMH_sub2"/>
</dbReference>